<reference evidence="2" key="1">
    <citation type="submission" date="2018-05" db="EMBL/GenBank/DDBJ databases">
        <authorList>
            <person name="Lanie J.A."/>
            <person name="Ng W.-L."/>
            <person name="Kazmierczak K.M."/>
            <person name="Andrzejewski T.M."/>
            <person name="Davidsen T.M."/>
            <person name="Wayne K.J."/>
            <person name="Tettelin H."/>
            <person name="Glass J.I."/>
            <person name="Rusch D."/>
            <person name="Podicherti R."/>
            <person name="Tsui H.-C.T."/>
            <person name="Winkler M.E."/>
        </authorList>
    </citation>
    <scope>NUCLEOTIDE SEQUENCE</scope>
</reference>
<evidence type="ECO:0000256" key="1">
    <source>
        <dbReference type="SAM" id="MobiDB-lite"/>
    </source>
</evidence>
<dbReference type="EMBL" id="UINC01050054">
    <property type="protein sequence ID" value="SVB62569.1"/>
    <property type="molecule type" value="Genomic_DNA"/>
</dbReference>
<protein>
    <submittedName>
        <fullName evidence="2">Uncharacterized protein</fullName>
    </submittedName>
</protein>
<proteinExistence type="predicted"/>
<accession>A0A382FIS6</accession>
<sequence length="37" mass="4092">MATTSMNPLFQESLPGSMRKAQAGGRKDTFLSKVELY</sequence>
<dbReference type="AlphaFoldDB" id="A0A382FIS6"/>
<organism evidence="2">
    <name type="scientific">marine metagenome</name>
    <dbReference type="NCBI Taxonomy" id="408172"/>
    <lineage>
        <taxon>unclassified sequences</taxon>
        <taxon>metagenomes</taxon>
        <taxon>ecological metagenomes</taxon>
    </lineage>
</organism>
<gene>
    <name evidence="2" type="ORF">METZ01_LOCUS215423</name>
</gene>
<evidence type="ECO:0000313" key="2">
    <source>
        <dbReference type="EMBL" id="SVB62569.1"/>
    </source>
</evidence>
<name>A0A382FIS6_9ZZZZ</name>
<feature type="region of interest" description="Disordered" evidence="1">
    <location>
        <begin position="1"/>
        <end position="26"/>
    </location>
</feature>
<feature type="compositionally biased region" description="Polar residues" evidence="1">
    <location>
        <begin position="1"/>
        <end position="10"/>
    </location>
</feature>